<reference evidence="1" key="1">
    <citation type="submission" date="2022-03" db="EMBL/GenBank/DDBJ databases">
        <authorList>
            <person name="Sayadi A."/>
        </authorList>
    </citation>
    <scope>NUCLEOTIDE SEQUENCE</scope>
</reference>
<sequence length="130" mass="15024">SVAYINFQDFFRNIQQNVLEVIEEKLRVYTALKVNMEAFGKYVLQSKDVVDIKSFNTTNKVIDMGVDLPTVYKHFTDEIISQSSEFEEKDSGWAIETILFAEVNINKFSLFGGSSFIKLPHFIEKVHFTI</sequence>
<dbReference type="Proteomes" id="UP001152888">
    <property type="component" value="Unassembled WGS sequence"/>
</dbReference>
<name>A0A9P0LCV0_ACAOB</name>
<proteinExistence type="predicted"/>
<feature type="non-terminal residue" evidence="1">
    <location>
        <position position="130"/>
    </location>
</feature>
<keyword evidence="2" id="KW-1185">Reference proteome</keyword>
<protein>
    <submittedName>
        <fullName evidence="1">Uncharacterized protein</fullName>
    </submittedName>
</protein>
<dbReference type="PANTHER" id="PTHR31511:SF12">
    <property type="entry name" value="RHO TERMINATION FACTOR N-TERMINAL DOMAIN-CONTAINING PROTEIN"/>
    <property type="match status" value="1"/>
</dbReference>
<organism evidence="1 2">
    <name type="scientific">Acanthoscelides obtectus</name>
    <name type="common">Bean weevil</name>
    <name type="synonym">Bruchus obtectus</name>
    <dbReference type="NCBI Taxonomy" id="200917"/>
    <lineage>
        <taxon>Eukaryota</taxon>
        <taxon>Metazoa</taxon>
        <taxon>Ecdysozoa</taxon>
        <taxon>Arthropoda</taxon>
        <taxon>Hexapoda</taxon>
        <taxon>Insecta</taxon>
        <taxon>Pterygota</taxon>
        <taxon>Neoptera</taxon>
        <taxon>Endopterygota</taxon>
        <taxon>Coleoptera</taxon>
        <taxon>Polyphaga</taxon>
        <taxon>Cucujiformia</taxon>
        <taxon>Chrysomeloidea</taxon>
        <taxon>Chrysomelidae</taxon>
        <taxon>Bruchinae</taxon>
        <taxon>Bruchini</taxon>
        <taxon>Acanthoscelides</taxon>
    </lineage>
</organism>
<evidence type="ECO:0000313" key="2">
    <source>
        <dbReference type="Proteomes" id="UP001152888"/>
    </source>
</evidence>
<dbReference type="PANTHER" id="PTHR31511">
    <property type="entry name" value="PROTEIN CBG23764"/>
    <property type="match status" value="1"/>
</dbReference>
<gene>
    <name evidence="1" type="ORF">ACAOBT_LOCUS18656</name>
</gene>
<dbReference type="OrthoDB" id="2419425at2759"/>
<dbReference type="AlphaFoldDB" id="A0A9P0LCV0"/>
<dbReference type="EMBL" id="CAKOFQ010007050">
    <property type="protein sequence ID" value="CAH1988790.1"/>
    <property type="molecule type" value="Genomic_DNA"/>
</dbReference>
<comment type="caution">
    <text evidence="1">The sequence shown here is derived from an EMBL/GenBank/DDBJ whole genome shotgun (WGS) entry which is preliminary data.</text>
</comment>
<accession>A0A9P0LCV0</accession>
<evidence type="ECO:0000313" key="1">
    <source>
        <dbReference type="EMBL" id="CAH1988790.1"/>
    </source>
</evidence>